<dbReference type="Gene3D" id="2.10.25.10">
    <property type="entry name" value="Laminin"/>
    <property type="match status" value="36"/>
</dbReference>
<feature type="domain" description="EGF-like" evidence="14">
    <location>
        <begin position="655"/>
        <end position="692"/>
    </location>
</feature>
<feature type="domain" description="EGF-like" evidence="14">
    <location>
        <begin position="980"/>
        <end position="1021"/>
    </location>
</feature>
<sequence>MGTQWVLKCLLGCIALSGIVVDKISGQNQGKNEKGKFKPDEEKEMTPNRVRRRGQQDVLRGPNVCGSRFNSYCCPGWKTLPGGNQCIVPICRSSCGDGFCSRPNMCTCSSGQISPNCGSKSIQQCNIRCMNGGSCAEDHCQCQKGYTGTYCGQPVCENGCQNGGRCIGPNRCACVYGFTGPQCERDYRTGPCFTQVSNQMCQGQLSGTVCTKTLCCATIGRAWGHPCEMCPAQPQPCRRGFIPNIRTGACQDVDECQAIPGLCQGGNCINTVGSYECKCPAGHKKSEATQRCEDTDECSTIPGVCGDGECSNTVGSYFCTCPPGFVTSADGSRCIDQRVGTCFSSLVNGRCAQDLEGRFTKLQCCCESGRCWALGSVPEMCPVRSSDEYRRLCIEGAPVGGFPSYRPERPGGGGDTFRPGVNGFGPEVPRNGGSGPGPSLPEFATLNQTKTMDICKHLPNLCLNGRCIPTPSSYRCECNMGFKQDGRGECSDVDECTSNPCTNGDCVNTPGSYYCKCHPGFQRTPTKQACIDVNECESSPCANGVCRNNAGSFSCECSPGSKLDSTGLICVDINECTIKNGGCDTQCSNSEGSYECSCNEGYALMPDKRSCADIDECEDSPDICDGGQCTNIPGEYRCLCFDGFMASMDMKTCVDVNECDLNPNICMFGDCENTKGSFICHCQMGYSVKKGTTGCTDVDECEIGAHNCDMHASCSNIPGSFQCSCREGWVGNGIKCVDLDECANGTHQCSPNAKCLNTPGSYRCGCLEGFTGDGYTCSDVDECAENVNLCENGQCLNIPGAYRCECEMGFTPAPDSKSCQDIDECSFQSICVFGTCKNLPGMFRCICDDGYELDRTGGNCTDVDECIDPINCVNGLCVNTPGGYQCNCPSDFELNPTGVGCVDTRVGNCYLELGYRGDGSLACSVEVGVGVSRSSCCCSKGRAWGNPCEHCPAVNTTEYNTLCPGGEGFRPNPITIILEDIDECQELPGLCQGGNCVNTFGSFHCECPAGYHLNEESRICEDIDECVTYPGICGPGTCYNTLGNYTCVCPPEYMQINGGNNCMDMRKSVCYRNYNGTSCENELAFNLTKRLCCCSYNVGKAWNKPCEACPTPATSEYRTLCGNIIPGFTFDIHTGKAVDIDECREIPGICANGVCINQIGSFRCECPTGFSYNDLLLVCEDIDECSNGDNLCQRNADCINSPGSYRCECADGFKLSPNGACIDRNECLEIPNVCSHGKCVDLQGGYRCACHNGFKATPDQKMCMDIDECERQPCGNGTCKNTVGSYNCLCHPGFELTHNNDCIDIDECRTLYGQVCRNGQCINSIGSFQCLCEEGYELTPDGKNCVDINECLTFPGTCSPGTCQNLDGTFRCICPPGYDVQNENCIDINECDEDPNICLFGSCINNPGSFQCVCRPGFVLSDNRRRCFDTRESFCFTKFENGKCSVPKAFNTTKAKCCCSKMAKEGWGDPCELCPKEGEAAFQELCPFGHGTIPGIGDTREDVNECVENPGICSNGHCINTDGSFRCECPMGYSLDYTGVHCIDTDECSIGNPCGNGTCTNVIGGFECNCDEGFEPGPMMTCEDINECTQNPLLCAFRCINTYGAYECTCPAGYALREDRKMCKDLDECSEGLHDCESRGMVCKNLIGTFMCICPPGMARRPDGEGCQDENECRTKPGICENGRCVNTVGSYRCDCNEGFQSGPTATECIDHRQGFCFTEVLQTMCQMSSSSRNLSTKSECCCDGGRGWGNQCEICPLPGTGHYKKLCPHGPGYTTDGTDIDECKVMPNLCSNGQCINTMGSFRCLCKLGYTTDITGTTCVDVDECVQSPKPCNFICKNTEGSYLCSCPRGYVLQEDGKTCKDLDECQTKQHNCQFLCVNTIGGFTCKCPPGFTQHHTACIDNNECASQPSLCGSKGICQNSPGSFSCECQRGYNLDSTGLNCGDVDECESSHRCQHGCQNMAGGYRCGCPQGYTQHYQWNQCVDENECSNPNSCGSASCYNTLGSFKCACPSGYSFDEFGSSCQDVNECMSFKTPCNYGCSNTEGGYLCGCPPGYYRVGQGHCVSGMGFNKGQYLPPGAEADDDNALSPEACYDCKINGYSKKDGRKRRSTNETEPSEEEPISLASLDIDTPLKLSLKISELNIHEHILELIPAIEPLTNHVRYVISSGNDVGLFRIHQREGLSYLHTTKKKSLPGNYTLEITSIPLYKQNELQKLEDSKDRDYLTGELGESLKMRLQIELQ</sequence>
<dbReference type="FunFam" id="3.90.290.10:FF:000014">
    <property type="entry name" value="Fibrillin 2"/>
    <property type="match status" value="1"/>
</dbReference>
<dbReference type="InterPro" id="IPR026823">
    <property type="entry name" value="cEGF"/>
</dbReference>
<dbReference type="SUPFAM" id="SSF57196">
    <property type="entry name" value="EGF/Laminin"/>
    <property type="match status" value="9"/>
</dbReference>
<feature type="domain" description="EGF-like" evidence="14">
    <location>
        <begin position="862"/>
        <end position="902"/>
    </location>
</feature>
<dbReference type="FunFam" id="3.90.290.10:FF:000011">
    <property type="entry name" value="Fibrillin 2"/>
    <property type="match status" value="1"/>
</dbReference>
<dbReference type="PROSITE" id="PS50026">
    <property type="entry name" value="EGF_3"/>
    <property type="match status" value="32"/>
</dbReference>
<dbReference type="FunFam" id="2.10.25.10:FF:000071">
    <property type="entry name" value="Fibrillin 2"/>
    <property type="match status" value="1"/>
</dbReference>
<feature type="domain" description="EGF-like" evidence="14">
    <location>
        <begin position="1985"/>
        <end position="2021"/>
    </location>
</feature>
<evidence type="ECO:0000256" key="5">
    <source>
        <dbReference type="ARBA" id="ARBA00022536"/>
    </source>
</evidence>
<dbReference type="FunFam" id="2.10.25.10:FF:000023">
    <property type="entry name" value="Fibrillin 2"/>
    <property type="match status" value="2"/>
</dbReference>
<dbReference type="FunFam" id="2.10.25.10:FF:000010">
    <property type="entry name" value="Pro-epidermal growth factor"/>
    <property type="match status" value="2"/>
</dbReference>
<dbReference type="PROSITE" id="PS01187">
    <property type="entry name" value="EGF_CA"/>
    <property type="match status" value="13"/>
</dbReference>
<dbReference type="FunFam" id="2.10.25.10:FF:000149">
    <property type="entry name" value="Fibrillin 2"/>
    <property type="match status" value="1"/>
</dbReference>
<comment type="similarity">
    <text evidence="2">Belongs to the fibrillin family.</text>
</comment>
<dbReference type="Pfam" id="PF00683">
    <property type="entry name" value="TB"/>
    <property type="match status" value="6"/>
</dbReference>
<feature type="disulfide bond" evidence="11">
    <location>
        <begin position="496"/>
        <end position="506"/>
    </location>
</feature>
<keyword evidence="17" id="KW-1185">Reference proteome</keyword>
<feature type="domain" description="EGF-like" evidence="14">
    <location>
        <begin position="532"/>
        <end position="571"/>
    </location>
</feature>
<feature type="signal peptide" evidence="13">
    <location>
        <begin position="1"/>
        <end position="26"/>
    </location>
</feature>
<feature type="domain" description="EGF-like" evidence="14">
    <location>
        <begin position="1902"/>
        <end position="1944"/>
    </location>
</feature>
<dbReference type="FunFam" id="3.90.290.10:FF:000008">
    <property type="entry name" value="Fibrillin 3"/>
    <property type="match status" value="1"/>
</dbReference>
<evidence type="ECO:0000256" key="4">
    <source>
        <dbReference type="ARBA" id="ARBA00022530"/>
    </source>
</evidence>
<evidence type="ECO:0000256" key="7">
    <source>
        <dbReference type="ARBA" id="ARBA00022737"/>
    </source>
</evidence>
<feature type="domain" description="EGF-like" evidence="14">
    <location>
        <begin position="1822"/>
        <end position="1862"/>
    </location>
</feature>
<feature type="domain" description="EGF-like" evidence="14">
    <location>
        <begin position="1181"/>
        <end position="1222"/>
    </location>
</feature>
<dbReference type="PANTHER" id="PTHR47333">
    <property type="entry name" value="VON WILLEBRAND FACTOR C AND EGF DOMAIN-CONTAINING PROTEIN"/>
    <property type="match status" value="1"/>
</dbReference>
<evidence type="ECO:0000256" key="9">
    <source>
        <dbReference type="ARBA" id="ARBA00023157"/>
    </source>
</evidence>
<dbReference type="InterPro" id="IPR009030">
    <property type="entry name" value="Growth_fac_rcpt_cys_sf"/>
</dbReference>
<feature type="domain" description="EGF-like" evidence="14">
    <location>
        <begin position="1863"/>
        <end position="1899"/>
    </location>
</feature>
<feature type="domain" description="TB" evidence="15">
    <location>
        <begin position="340"/>
        <end position="393"/>
    </location>
</feature>
<evidence type="ECO:0000313" key="17">
    <source>
        <dbReference type="Proteomes" id="UP001230051"/>
    </source>
</evidence>
<dbReference type="PROSITE" id="PS00010">
    <property type="entry name" value="ASX_HYDROXYL"/>
    <property type="match status" value="30"/>
</dbReference>
<feature type="disulfide bond" evidence="11">
    <location>
        <begin position="536"/>
        <end position="546"/>
    </location>
</feature>
<feature type="domain" description="TB" evidence="15">
    <location>
        <begin position="1433"/>
        <end position="1486"/>
    </location>
</feature>
<dbReference type="FunFam" id="2.10.25.10:FF:000014">
    <property type="entry name" value="Latent-transforming growth factor beta-binding protein 3"/>
    <property type="match status" value="1"/>
</dbReference>
<evidence type="ECO:0000259" key="15">
    <source>
        <dbReference type="PROSITE" id="PS51364"/>
    </source>
</evidence>
<dbReference type="PANTHER" id="PTHR47333:SF5">
    <property type="entry name" value="FIBRILLIN-3"/>
    <property type="match status" value="1"/>
</dbReference>
<feature type="domain" description="EGF-like" evidence="14">
    <location>
        <begin position="738"/>
        <end position="778"/>
    </location>
</feature>
<feature type="domain" description="EGF-like" evidence="14">
    <location>
        <begin position="697"/>
        <end position="737"/>
    </location>
</feature>
<dbReference type="Pfam" id="PF12662">
    <property type="entry name" value="cEGF"/>
    <property type="match status" value="3"/>
</dbReference>
<name>A0AAD8GKD1_ACIOX</name>
<evidence type="ECO:0000256" key="6">
    <source>
        <dbReference type="ARBA" id="ARBA00022729"/>
    </source>
</evidence>
<feature type="domain" description="EGF-like" evidence="14">
    <location>
        <begin position="152"/>
        <end position="184"/>
    </location>
</feature>
<dbReference type="GO" id="GO:0005509">
    <property type="term" value="F:calcium ion binding"/>
    <property type="evidence" value="ECO:0007669"/>
    <property type="project" value="InterPro"/>
</dbReference>
<dbReference type="FunFam" id="3.90.290.10:FF:000010">
    <property type="entry name" value="Fibrillin 2"/>
    <property type="match status" value="1"/>
</dbReference>
<feature type="region of interest" description="Disordered" evidence="12">
    <location>
        <begin position="28"/>
        <end position="53"/>
    </location>
</feature>
<feature type="domain" description="EGF-like" evidence="14">
    <location>
        <begin position="1223"/>
        <end position="1264"/>
    </location>
</feature>
<feature type="domain" description="TB" evidence="15">
    <location>
        <begin position="190"/>
        <end position="233"/>
    </location>
</feature>
<dbReference type="FunFam" id="3.90.290.10:FF:000005">
    <property type="entry name" value="Fibrillin 2"/>
    <property type="match status" value="1"/>
</dbReference>
<reference evidence="16" key="1">
    <citation type="submission" date="2022-02" db="EMBL/GenBank/DDBJ databases">
        <title>Atlantic sturgeon de novo genome assembly.</title>
        <authorList>
            <person name="Stock M."/>
            <person name="Klopp C."/>
            <person name="Guiguen Y."/>
            <person name="Cabau C."/>
            <person name="Parinello H."/>
            <person name="Santidrian Yebra-Pimentel E."/>
            <person name="Kuhl H."/>
            <person name="Dirks R.P."/>
            <person name="Guessner J."/>
            <person name="Wuertz S."/>
            <person name="Du K."/>
            <person name="Schartl M."/>
        </authorList>
    </citation>
    <scope>NUCLEOTIDE SEQUENCE</scope>
    <source>
        <strain evidence="16">STURGEONOMICS-FGT-2020</strain>
        <tissue evidence="16">Whole blood</tissue>
    </source>
</reference>
<dbReference type="FunFam" id="2.10.25.10:FF:000133">
    <property type="entry name" value="Fibrillin 3"/>
    <property type="match status" value="1"/>
</dbReference>
<evidence type="ECO:0000256" key="12">
    <source>
        <dbReference type="SAM" id="MobiDB-lite"/>
    </source>
</evidence>
<feature type="domain" description="EGF-like" evidence="14">
    <location>
        <begin position="1265"/>
        <end position="1300"/>
    </location>
</feature>
<feature type="domain" description="TB" evidence="15">
    <location>
        <begin position="1715"/>
        <end position="1768"/>
    </location>
</feature>
<dbReference type="FunFam" id="2.10.25.10:FF:000196">
    <property type="entry name" value="Fibrillin 2"/>
    <property type="match status" value="1"/>
</dbReference>
<feature type="domain" description="EGF-like" evidence="14">
    <location>
        <begin position="294"/>
        <end position="335"/>
    </location>
</feature>
<dbReference type="Proteomes" id="UP001230051">
    <property type="component" value="Unassembled WGS sequence"/>
</dbReference>
<dbReference type="InterPro" id="IPR049388">
    <property type="entry name" value="FBN_EGF_N"/>
</dbReference>
<dbReference type="PROSITE" id="PS51364">
    <property type="entry name" value="TB"/>
    <property type="match status" value="6"/>
</dbReference>
<dbReference type="SUPFAM" id="SSF57581">
    <property type="entry name" value="TB module/8-cys domain"/>
    <property type="match status" value="6"/>
</dbReference>
<evidence type="ECO:0000256" key="2">
    <source>
        <dbReference type="ARBA" id="ARBA00008972"/>
    </source>
</evidence>
<feature type="domain" description="EGF-like" evidence="14">
    <location>
        <begin position="492"/>
        <end position="531"/>
    </location>
</feature>
<dbReference type="Gene3D" id="3.90.290.10">
    <property type="entry name" value="TGF-beta binding (TB) domain"/>
    <property type="match status" value="6"/>
</dbReference>
<dbReference type="FunFam" id="2.10.25.10:FF:000005">
    <property type="entry name" value="Fibrillin 2"/>
    <property type="match status" value="3"/>
</dbReference>
<feature type="domain" description="EGF-like" evidence="14">
    <location>
        <begin position="1544"/>
        <end position="1583"/>
    </location>
</feature>
<feature type="domain" description="EGF-like" evidence="14">
    <location>
        <begin position="1669"/>
        <end position="1710"/>
    </location>
</feature>
<dbReference type="FunFam" id="2.10.25.10:FF:000086">
    <property type="entry name" value="Fibrillin 2"/>
    <property type="match status" value="1"/>
</dbReference>
<feature type="domain" description="EGF-like" evidence="14">
    <location>
        <begin position="1022"/>
        <end position="1063"/>
    </location>
</feature>
<feature type="domain" description="EGF-like" evidence="14">
    <location>
        <begin position="451"/>
        <end position="491"/>
    </location>
</feature>
<dbReference type="Pfam" id="PF12947">
    <property type="entry name" value="EGF_3"/>
    <property type="match status" value="1"/>
</dbReference>
<gene>
    <name evidence="16" type="primary">FBN2</name>
    <name evidence="16" type="ORF">AOXY_G1156</name>
</gene>
<dbReference type="FunFam" id="2.10.25.10:FF:000087">
    <property type="entry name" value="Fibrillin 2"/>
    <property type="match status" value="1"/>
</dbReference>
<evidence type="ECO:0000256" key="10">
    <source>
        <dbReference type="ARBA" id="ARBA00023180"/>
    </source>
</evidence>
<dbReference type="SMART" id="SM00181">
    <property type="entry name" value="EGF"/>
    <property type="match status" value="36"/>
</dbReference>
<feature type="region of interest" description="Disordered" evidence="12">
    <location>
        <begin position="2104"/>
        <end position="2123"/>
    </location>
</feature>
<dbReference type="PIRSF" id="PIRSF036312">
    <property type="entry name" value="Fibrillin"/>
    <property type="match status" value="1"/>
</dbReference>
<dbReference type="FunFam" id="2.10.25.10:FF:000003">
    <property type="entry name" value="fibrillin-1 isoform X1"/>
    <property type="match status" value="8"/>
</dbReference>
<keyword evidence="4" id="KW-0272">Extracellular matrix</keyword>
<feature type="domain" description="EGF-like" evidence="14">
    <location>
        <begin position="252"/>
        <end position="293"/>
    </location>
</feature>
<accession>A0AAD8GKD1</accession>
<evidence type="ECO:0000256" key="1">
    <source>
        <dbReference type="ARBA" id="ARBA00004498"/>
    </source>
</evidence>
<keyword evidence="5 11" id="KW-0245">EGF-like domain</keyword>
<dbReference type="FunFam" id="2.10.25.10:FF:000103">
    <property type="entry name" value="Fibrillin 2"/>
    <property type="match status" value="1"/>
</dbReference>
<keyword evidence="10" id="KW-0325">Glycoprotein</keyword>
<keyword evidence="7" id="KW-0677">Repeat</keyword>
<dbReference type="SUPFAM" id="SSF57184">
    <property type="entry name" value="Growth factor receptor domain"/>
    <property type="match status" value="8"/>
</dbReference>
<proteinExistence type="inferred from homology"/>
<evidence type="ECO:0000313" key="16">
    <source>
        <dbReference type="EMBL" id="KAK1176295.1"/>
    </source>
</evidence>
<dbReference type="InterPro" id="IPR017878">
    <property type="entry name" value="TB_dom"/>
</dbReference>
<dbReference type="PROSITE" id="PS01186">
    <property type="entry name" value="EGF_2"/>
    <property type="match status" value="25"/>
</dbReference>
<dbReference type="FunFam" id="2.10.25.10:FF:000008">
    <property type="entry name" value="Signal peptide, CUB domain, EGF-like 2"/>
    <property type="match status" value="1"/>
</dbReference>
<feature type="disulfide bond" evidence="11">
    <location>
        <begin position="174"/>
        <end position="183"/>
    </location>
</feature>
<feature type="compositionally biased region" description="Basic and acidic residues" evidence="12">
    <location>
        <begin position="31"/>
        <end position="46"/>
    </location>
</feature>
<feature type="domain" description="EGF-like" evidence="14">
    <location>
        <begin position="821"/>
        <end position="857"/>
    </location>
</feature>
<dbReference type="Pfam" id="PF18193">
    <property type="entry name" value="Fibrillin_U_N"/>
    <property type="match status" value="1"/>
</dbReference>
<dbReference type="FunFam" id="2.10.25.10:FF:000159">
    <property type="entry name" value="Fibrillin 2"/>
    <property type="match status" value="1"/>
</dbReference>
<evidence type="ECO:0000259" key="14">
    <source>
        <dbReference type="PROSITE" id="PS50026"/>
    </source>
</evidence>
<feature type="domain" description="EGF-like" evidence="14">
    <location>
        <begin position="1945"/>
        <end position="1984"/>
    </location>
</feature>
<dbReference type="InterPro" id="IPR052080">
    <property type="entry name" value="vWF_C/EGF_Fibrillin"/>
</dbReference>
<feature type="domain" description="EGF-like" evidence="14">
    <location>
        <begin position="1347"/>
        <end position="1386"/>
    </location>
</feature>
<dbReference type="FunFam" id="2.10.25.10:FF:000038">
    <property type="entry name" value="Fibrillin 2"/>
    <property type="match status" value="1"/>
</dbReference>
<evidence type="ECO:0000256" key="13">
    <source>
        <dbReference type="SAM" id="SignalP"/>
    </source>
</evidence>
<organism evidence="16 17">
    <name type="scientific">Acipenser oxyrinchus oxyrinchus</name>
    <dbReference type="NCBI Taxonomy" id="40147"/>
    <lineage>
        <taxon>Eukaryota</taxon>
        <taxon>Metazoa</taxon>
        <taxon>Chordata</taxon>
        <taxon>Craniata</taxon>
        <taxon>Vertebrata</taxon>
        <taxon>Euteleostomi</taxon>
        <taxon>Actinopterygii</taxon>
        <taxon>Chondrostei</taxon>
        <taxon>Acipenseriformes</taxon>
        <taxon>Acipenseridae</taxon>
        <taxon>Acipenser</taxon>
    </lineage>
</organism>
<feature type="domain" description="EGF-like" evidence="14">
    <location>
        <begin position="1502"/>
        <end position="1543"/>
    </location>
</feature>
<dbReference type="FunFam" id="2.10.25.10:FF:000049">
    <property type="entry name" value="Fibrillin 2"/>
    <property type="match status" value="2"/>
</dbReference>
<feature type="domain" description="EGF-like" evidence="14">
    <location>
        <begin position="1387"/>
        <end position="1428"/>
    </location>
</feature>
<feature type="domain" description="EGF-like" evidence="14">
    <location>
        <begin position="613"/>
        <end position="654"/>
    </location>
</feature>
<dbReference type="Pfam" id="PF12661">
    <property type="entry name" value="hEGF"/>
    <property type="match status" value="2"/>
</dbReference>
<evidence type="ECO:0000256" key="3">
    <source>
        <dbReference type="ARBA" id="ARBA00022525"/>
    </source>
</evidence>
<dbReference type="InterPro" id="IPR040872">
    <property type="entry name" value="Fibrillin_U_N"/>
</dbReference>
<feature type="disulfide bond" evidence="11">
    <location>
        <begin position="156"/>
        <end position="166"/>
    </location>
</feature>
<dbReference type="FunFam" id="2.10.25.10:FF:000244">
    <property type="entry name" value="Fibrillin-1"/>
    <property type="match status" value="1"/>
</dbReference>
<dbReference type="GO" id="GO:0001527">
    <property type="term" value="C:microfibril"/>
    <property type="evidence" value="ECO:0007669"/>
    <property type="project" value="UniProtKB-ARBA"/>
</dbReference>
<dbReference type="InterPro" id="IPR000152">
    <property type="entry name" value="EGF-type_Asp/Asn_hydroxyl_site"/>
</dbReference>
<feature type="domain" description="TB" evidence="15">
    <location>
        <begin position="907"/>
        <end position="963"/>
    </location>
</feature>
<dbReference type="SMART" id="SM00179">
    <property type="entry name" value="EGF_CA"/>
    <property type="match status" value="34"/>
</dbReference>
<dbReference type="InterPro" id="IPR000742">
    <property type="entry name" value="EGF"/>
</dbReference>
<dbReference type="InterPro" id="IPR049883">
    <property type="entry name" value="NOTCH1_EGF-like"/>
</dbReference>
<feature type="chain" id="PRO_5042255910" evidence="13">
    <location>
        <begin position="27"/>
        <end position="2243"/>
    </location>
</feature>
<feature type="domain" description="EGF-like" evidence="14">
    <location>
        <begin position="1625"/>
        <end position="1668"/>
    </location>
</feature>
<dbReference type="InterPro" id="IPR001881">
    <property type="entry name" value="EGF-like_Ca-bd_dom"/>
</dbReference>
<dbReference type="EMBL" id="JAGXEW010000001">
    <property type="protein sequence ID" value="KAK1176295.1"/>
    <property type="molecule type" value="Genomic_DNA"/>
</dbReference>
<dbReference type="InterPro" id="IPR013032">
    <property type="entry name" value="EGF-like_CS"/>
</dbReference>
<dbReference type="FunFam" id="2.10.25.10:FF:000058">
    <property type="entry name" value="Fibrillin 2"/>
    <property type="match status" value="1"/>
</dbReference>
<comment type="caution">
    <text evidence="16">The sequence shown here is derived from an EMBL/GenBank/DDBJ whole genome shotgun (WGS) entry which is preliminary data.</text>
</comment>
<dbReference type="FunFam" id="3.90.290.10:FF:000003">
    <property type="entry name" value="Fibrillin 3"/>
    <property type="match status" value="1"/>
</dbReference>
<keyword evidence="6 13" id="KW-0732">Signal</keyword>
<dbReference type="FunFam" id="2.10.25.10:FF:000097">
    <property type="entry name" value="Fibrillin 2"/>
    <property type="match status" value="1"/>
</dbReference>
<feature type="disulfide bond" evidence="11">
    <location>
        <begin position="1269"/>
        <end position="1279"/>
    </location>
</feature>
<protein>
    <submittedName>
        <fullName evidence="16">Fibrillin-2-like</fullName>
    </submittedName>
</protein>
<dbReference type="InterPro" id="IPR018097">
    <property type="entry name" value="EGF_Ca-bd_CS"/>
</dbReference>
<dbReference type="Pfam" id="PF21364">
    <property type="entry name" value="EGF_FBN_1st"/>
    <property type="match status" value="1"/>
</dbReference>
<evidence type="ECO:0000256" key="11">
    <source>
        <dbReference type="PROSITE-ProRule" id="PRU00076"/>
    </source>
</evidence>
<dbReference type="InterPro" id="IPR036773">
    <property type="entry name" value="TB_dom_sf"/>
</dbReference>
<feature type="disulfide bond" evidence="11">
    <location>
        <begin position="1949"/>
        <end position="1959"/>
    </location>
</feature>
<dbReference type="FunFam" id="2.10.25.10:FF:000131">
    <property type="entry name" value="Fibrillin 2"/>
    <property type="match status" value="1"/>
</dbReference>
<dbReference type="FunFam" id="2.10.25.10:FF:000107">
    <property type="entry name" value="Fibrillin 2"/>
    <property type="match status" value="1"/>
</dbReference>
<feature type="domain" description="EGF-like" evidence="14">
    <location>
        <begin position="1780"/>
        <end position="1821"/>
    </location>
</feature>
<dbReference type="GO" id="GO:0048731">
    <property type="term" value="P:system development"/>
    <property type="evidence" value="ECO:0007669"/>
    <property type="project" value="UniProtKB-ARBA"/>
</dbReference>
<dbReference type="CDD" id="cd00054">
    <property type="entry name" value="EGF_CA"/>
    <property type="match status" value="21"/>
</dbReference>
<keyword evidence="9 11" id="KW-1015">Disulfide bond</keyword>
<comment type="subcellular location">
    <subcellularLocation>
        <location evidence="1">Secreted</location>
        <location evidence="1">Extracellular space</location>
        <location evidence="1">Extracellular matrix</location>
    </subcellularLocation>
</comment>
<dbReference type="PROSITE" id="PS00022">
    <property type="entry name" value="EGF_1"/>
    <property type="match status" value="1"/>
</dbReference>
<keyword evidence="3" id="KW-0964">Secreted</keyword>
<feature type="domain" description="EGF-like" evidence="14">
    <location>
        <begin position="1139"/>
        <end position="1180"/>
    </location>
</feature>
<dbReference type="Pfam" id="PF07645">
    <property type="entry name" value="EGF_CA"/>
    <property type="match status" value="26"/>
</dbReference>
<feature type="domain" description="EGF-like" evidence="14">
    <location>
        <begin position="779"/>
        <end position="820"/>
    </location>
</feature>
<comment type="caution">
    <text evidence="11">Lacks conserved residue(s) required for the propagation of feature annotation.</text>
</comment>
<evidence type="ECO:0000256" key="8">
    <source>
        <dbReference type="ARBA" id="ARBA00022837"/>
    </source>
</evidence>
<feature type="domain" description="EGF-like" evidence="14">
    <location>
        <begin position="1304"/>
        <end position="1346"/>
    </location>
</feature>
<dbReference type="InterPro" id="IPR024731">
    <property type="entry name" value="NELL2-like_EGF"/>
</dbReference>
<feature type="domain" description="TB" evidence="15">
    <location>
        <begin position="1068"/>
        <end position="1121"/>
    </location>
</feature>
<keyword evidence="8" id="KW-0106">Calcium</keyword>